<protein>
    <submittedName>
        <fullName evidence="1">Uncharacterized protein</fullName>
    </submittedName>
</protein>
<sequence>MRMEGGSALHPPATAYPAYPAYPSQHLPQSPNQQAAQETGINEQLLAINKVLHSELLRHRLRADSFEKCNRWRLSFACEKEKLSAAFDRFLELSIAHACGVAATRVVVLSSGSTTGEVDFTITSDPLAASPSDVIQELRAQLADPSSPFRTGAFANFASRILQLSGVLPSQHCLWAPGPEVAEEAGLDTVTESLGKLNELAEVAGHSDEESEDEDVSKRPEYWGLRVSDLSEFHSAIRDELAGYCHDHHMKFEHGHCIHLCKHGASCPWGDHAGVLHDKACAGSQMRGVPLLPNMHAVVARYVKPQTRPLGTSWATMKYPQGLRITHFVTHTWEELFSDFVGSLEAALSPDNVVWVCSLALNQNADITQMLDVELLKSPFAVALRRASRQLVLLDRDLKVPTRSWCAYELAIATKFAMPTFLWPHPESDVEHLKGKIKSLDLRDAVASKKEDEERIRQEIESSEGYDKLNSRFRCIMELTLNFYSNAMAKVASLTQQIAEAVAEKDPSKEAALRAARAAELRRLEASHGAEQRAALLAGRCRQLEEEVLELRGRLADREAAEGQSQALSGLG</sequence>
<keyword evidence="2" id="KW-1185">Reference proteome</keyword>
<accession>A0A812ULC3</accession>
<name>A0A812ULC3_9DINO</name>
<organism evidence="1 2">
    <name type="scientific">Symbiodinium natans</name>
    <dbReference type="NCBI Taxonomy" id="878477"/>
    <lineage>
        <taxon>Eukaryota</taxon>
        <taxon>Sar</taxon>
        <taxon>Alveolata</taxon>
        <taxon>Dinophyceae</taxon>
        <taxon>Suessiales</taxon>
        <taxon>Symbiodiniaceae</taxon>
        <taxon>Symbiodinium</taxon>
    </lineage>
</organism>
<comment type="caution">
    <text evidence="1">The sequence shown here is derived from an EMBL/GenBank/DDBJ whole genome shotgun (WGS) entry which is preliminary data.</text>
</comment>
<evidence type="ECO:0000313" key="1">
    <source>
        <dbReference type="EMBL" id="CAE7570690.1"/>
    </source>
</evidence>
<gene>
    <name evidence="1" type="ORF">SNAT2548_LOCUS32494</name>
</gene>
<dbReference type="EMBL" id="CAJNDS010002712">
    <property type="protein sequence ID" value="CAE7570690.1"/>
    <property type="molecule type" value="Genomic_DNA"/>
</dbReference>
<reference evidence="1" key="1">
    <citation type="submission" date="2021-02" db="EMBL/GenBank/DDBJ databases">
        <authorList>
            <person name="Dougan E. K."/>
            <person name="Rhodes N."/>
            <person name="Thang M."/>
            <person name="Chan C."/>
        </authorList>
    </citation>
    <scope>NUCLEOTIDE SEQUENCE</scope>
</reference>
<evidence type="ECO:0000313" key="2">
    <source>
        <dbReference type="Proteomes" id="UP000604046"/>
    </source>
</evidence>
<dbReference type="Proteomes" id="UP000604046">
    <property type="component" value="Unassembled WGS sequence"/>
</dbReference>
<dbReference type="AlphaFoldDB" id="A0A812ULC3"/>
<dbReference type="OrthoDB" id="431200at2759"/>
<proteinExistence type="predicted"/>